<dbReference type="Proteomes" id="UP000314294">
    <property type="component" value="Unassembled WGS sequence"/>
</dbReference>
<name>A0A4Z2J8Z4_9TELE</name>
<evidence type="ECO:0000313" key="3">
    <source>
        <dbReference type="Proteomes" id="UP000314294"/>
    </source>
</evidence>
<evidence type="ECO:0000313" key="2">
    <source>
        <dbReference type="EMBL" id="TNN85932.1"/>
    </source>
</evidence>
<accession>A0A4Z2J8Z4</accession>
<comment type="caution">
    <text evidence="2">The sequence shown here is derived from an EMBL/GenBank/DDBJ whole genome shotgun (WGS) entry which is preliminary data.</text>
</comment>
<dbReference type="EMBL" id="SRLO01000018">
    <property type="protein sequence ID" value="TNN85932.1"/>
    <property type="molecule type" value="Genomic_DNA"/>
</dbReference>
<dbReference type="AlphaFoldDB" id="A0A4Z2J8Z4"/>
<gene>
    <name evidence="2" type="ORF">EYF80_003776</name>
</gene>
<feature type="compositionally biased region" description="Basic residues" evidence="1">
    <location>
        <begin position="1"/>
        <end position="11"/>
    </location>
</feature>
<sequence>MTRNRARILRRGHAEGEEVTEDRRAGDGDDDDGGCRCAARQLAGPPRETRDAASTEPVGRSVPTHTSTAFLLYTLGTEKQDETFGIPLQTTNPTTMSLFAALGKRQPS</sequence>
<keyword evidence="3" id="KW-1185">Reference proteome</keyword>
<feature type="compositionally biased region" description="Basic and acidic residues" evidence="1">
    <location>
        <begin position="12"/>
        <end position="27"/>
    </location>
</feature>
<organism evidence="2 3">
    <name type="scientific">Liparis tanakae</name>
    <name type="common">Tanaka's snailfish</name>
    <dbReference type="NCBI Taxonomy" id="230148"/>
    <lineage>
        <taxon>Eukaryota</taxon>
        <taxon>Metazoa</taxon>
        <taxon>Chordata</taxon>
        <taxon>Craniata</taxon>
        <taxon>Vertebrata</taxon>
        <taxon>Euteleostomi</taxon>
        <taxon>Actinopterygii</taxon>
        <taxon>Neopterygii</taxon>
        <taxon>Teleostei</taxon>
        <taxon>Neoteleostei</taxon>
        <taxon>Acanthomorphata</taxon>
        <taxon>Eupercaria</taxon>
        <taxon>Perciformes</taxon>
        <taxon>Cottioidei</taxon>
        <taxon>Cottales</taxon>
        <taxon>Liparidae</taxon>
        <taxon>Liparis</taxon>
    </lineage>
</organism>
<evidence type="ECO:0000256" key="1">
    <source>
        <dbReference type="SAM" id="MobiDB-lite"/>
    </source>
</evidence>
<feature type="region of interest" description="Disordered" evidence="1">
    <location>
        <begin position="1"/>
        <end position="66"/>
    </location>
</feature>
<reference evidence="2 3" key="1">
    <citation type="submission" date="2019-03" db="EMBL/GenBank/DDBJ databases">
        <title>First draft genome of Liparis tanakae, snailfish: a comprehensive survey of snailfish specific genes.</title>
        <authorList>
            <person name="Kim W."/>
            <person name="Song I."/>
            <person name="Jeong J.-H."/>
            <person name="Kim D."/>
            <person name="Kim S."/>
            <person name="Ryu S."/>
            <person name="Song J.Y."/>
            <person name="Lee S.K."/>
        </authorList>
    </citation>
    <scope>NUCLEOTIDE SEQUENCE [LARGE SCALE GENOMIC DNA]</scope>
    <source>
        <tissue evidence="2">Muscle</tissue>
    </source>
</reference>
<proteinExistence type="predicted"/>
<protein>
    <submittedName>
        <fullName evidence="2">Uncharacterized protein</fullName>
    </submittedName>
</protein>